<dbReference type="AlphaFoldDB" id="A0A5N6ED45"/>
<dbReference type="EC" id="4.4.1.1" evidence="4"/>
<gene>
    <name evidence="9" type="ORF">BDV33DRAFT_208286</name>
</gene>
<keyword evidence="6" id="KW-0198">Cysteine biosynthesis</keyword>
<dbReference type="GO" id="GO:0019346">
    <property type="term" value="P:transsulfuration"/>
    <property type="evidence" value="ECO:0007669"/>
    <property type="project" value="InterPro"/>
</dbReference>
<dbReference type="InterPro" id="IPR015424">
    <property type="entry name" value="PyrdxlP-dep_Trfase"/>
</dbReference>
<dbReference type="GO" id="GO:0016740">
    <property type="term" value="F:transferase activity"/>
    <property type="evidence" value="ECO:0007669"/>
    <property type="project" value="UniProtKB-KW"/>
</dbReference>
<dbReference type="GO" id="GO:0019343">
    <property type="term" value="P:cysteine biosynthetic process via cystathionine"/>
    <property type="evidence" value="ECO:0007669"/>
    <property type="project" value="TreeGrafter"/>
</dbReference>
<keyword evidence="10" id="KW-1185">Reference proteome</keyword>
<dbReference type="Gene3D" id="3.40.640.10">
    <property type="entry name" value="Type I PLP-dependent aspartate aminotransferase-like (Major domain)"/>
    <property type="match status" value="1"/>
</dbReference>
<dbReference type="Gene3D" id="3.90.1150.10">
    <property type="entry name" value="Aspartate Aminotransferase, domain 1"/>
    <property type="match status" value="1"/>
</dbReference>
<evidence type="ECO:0000256" key="7">
    <source>
        <dbReference type="ARBA" id="ARBA00029853"/>
    </source>
</evidence>
<reference evidence="9 10" key="1">
    <citation type="submission" date="2019-04" db="EMBL/GenBank/DDBJ databases">
        <title>Fungal friends and foes A comparative genomics study of 23 Aspergillus species from section Flavi.</title>
        <authorList>
            <consortium name="DOE Joint Genome Institute"/>
            <person name="Kjaerbolling I."/>
            <person name="Vesth T.C."/>
            <person name="Frisvad J.C."/>
            <person name="Nybo J.L."/>
            <person name="Theobald S."/>
            <person name="Kildgaard S."/>
            <person name="Petersen T.I."/>
            <person name="Kuo A."/>
            <person name="Sato A."/>
            <person name="Lyhne E.K."/>
            <person name="Kogle M.E."/>
            <person name="Wiebenga A."/>
            <person name="Kun R.S."/>
            <person name="Lubbers R.J."/>
            <person name="Makela M.R."/>
            <person name="Barry K."/>
            <person name="Chovatia M."/>
            <person name="Clum A."/>
            <person name="Daum C."/>
            <person name="Haridas S."/>
            <person name="He G."/>
            <person name="LaButti K."/>
            <person name="Lipzen A."/>
            <person name="Mondo S."/>
            <person name="Pangilinan J."/>
            <person name="Riley R."/>
            <person name="Salamov A."/>
            <person name="Simmons B.A."/>
            <person name="Magnuson J.K."/>
            <person name="Henrissat B."/>
            <person name="Mortensen U.H."/>
            <person name="Larsen T.O."/>
            <person name="De vries R.P."/>
            <person name="Grigoriev I.V."/>
            <person name="Machida M."/>
            <person name="Baker S.E."/>
            <person name="Andersen M.R."/>
        </authorList>
    </citation>
    <scope>NUCLEOTIDE SEQUENCE [LARGE SCALE GENOMIC DNA]</scope>
    <source>
        <strain evidence="9 10">CBS 126849</strain>
    </source>
</reference>
<evidence type="ECO:0000256" key="2">
    <source>
        <dbReference type="ARBA" id="ARBA00005038"/>
    </source>
</evidence>
<dbReference type="InterPro" id="IPR015421">
    <property type="entry name" value="PyrdxlP-dep_Trfase_major"/>
</dbReference>
<comment type="cofactor">
    <cofactor evidence="1 8">
        <name>pyridoxal 5'-phosphate</name>
        <dbReference type="ChEBI" id="CHEBI:597326"/>
    </cofactor>
</comment>
<dbReference type="Proteomes" id="UP000326799">
    <property type="component" value="Unassembled WGS sequence"/>
</dbReference>
<keyword evidence="5 8" id="KW-0663">Pyridoxal phosphate</keyword>
<evidence type="ECO:0000256" key="3">
    <source>
        <dbReference type="ARBA" id="ARBA00009077"/>
    </source>
</evidence>
<evidence type="ECO:0000256" key="4">
    <source>
        <dbReference type="ARBA" id="ARBA00012085"/>
    </source>
</evidence>
<keyword evidence="6" id="KW-0028">Amino-acid biosynthesis</keyword>
<dbReference type="EMBL" id="ML733501">
    <property type="protein sequence ID" value="KAB8215501.1"/>
    <property type="molecule type" value="Genomic_DNA"/>
</dbReference>
<evidence type="ECO:0000256" key="1">
    <source>
        <dbReference type="ARBA" id="ARBA00001933"/>
    </source>
</evidence>
<dbReference type="GO" id="GO:0004123">
    <property type="term" value="F:cystathionine gamma-lyase activity"/>
    <property type="evidence" value="ECO:0007669"/>
    <property type="project" value="TreeGrafter"/>
</dbReference>
<evidence type="ECO:0000256" key="5">
    <source>
        <dbReference type="ARBA" id="ARBA00022898"/>
    </source>
</evidence>
<protein>
    <recommendedName>
        <fullName evidence="4">cystathionine gamma-lyase</fullName>
        <ecNumber evidence="4">4.4.1.1</ecNumber>
    </recommendedName>
    <alternativeName>
        <fullName evidence="7">Gamma-cystathionase</fullName>
    </alternativeName>
</protein>
<dbReference type="InterPro" id="IPR000277">
    <property type="entry name" value="Cys/Met-Metab_PyrdxlP-dep_enz"/>
</dbReference>
<dbReference type="PANTHER" id="PTHR11808">
    <property type="entry name" value="TRANS-SULFURATION ENZYME FAMILY MEMBER"/>
    <property type="match status" value="1"/>
</dbReference>
<name>A0A5N6ED45_9EURO</name>
<sequence length="210" mass="22741">MANILDNCGNAGKMVWIETPSNPTLWLADIQAVADIAHESGSLLVDVLMGAIALQDPTIYKNLAFIQNAAGSVPKPLRLLACPPRCESPPSPLSPCIPERVYHRPDTGRFTSCPRRKPSRPVYASTVEAARRFCESSRLFTLAESLGGVERLCEVPAATTHCGMAKEVREEGGIFENLVRSSVGVENVEDLKVDLVWALEDAVAVELGRS</sequence>
<dbReference type="SUPFAM" id="SSF53383">
    <property type="entry name" value="PLP-dependent transferases"/>
    <property type="match status" value="1"/>
</dbReference>
<accession>A0A5N6ED45</accession>
<dbReference type="GO" id="GO:0005737">
    <property type="term" value="C:cytoplasm"/>
    <property type="evidence" value="ECO:0007669"/>
    <property type="project" value="TreeGrafter"/>
</dbReference>
<evidence type="ECO:0000256" key="8">
    <source>
        <dbReference type="RuleBase" id="RU362118"/>
    </source>
</evidence>
<proteinExistence type="inferred from homology"/>
<organism evidence="9 10">
    <name type="scientific">Aspergillus novoparasiticus</name>
    <dbReference type="NCBI Taxonomy" id="986946"/>
    <lineage>
        <taxon>Eukaryota</taxon>
        <taxon>Fungi</taxon>
        <taxon>Dikarya</taxon>
        <taxon>Ascomycota</taxon>
        <taxon>Pezizomycotina</taxon>
        <taxon>Eurotiomycetes</taxon>
        <taxon>Eurotiomycetidae</taxon>
        <taxon>Eurotiales</taxon>
        <taxon>Aspergillaceae</taxon>
        <taxon>Aspergillus</taxon>
        <taxon>Aspergillus subgen. Circumdati</taxon>
    </lineage>
</organism>
<evidence type="ECO:0000313" key="9">
    <source>
        <dbReference type="EMBL" id="KAB8215501.1"/>
    </source>
</evidence>
<dbReference type="PANTHER" id="PTHR11808:SF15">
    <property type="entry name" value="CYSTATHIONINE GAMMA-LYASE"/>
    <property type="match status" value="1"/>
</dbReference>
<keyword evidence="9" id="KW-0808">Transferase</keyword>
<comment type="pathway">
    <text evidence="2">Amino-acid biosynthesis; L-cysteine biosynthesis; L-cysteine from L-homocysteine and L-serine: step 2/2.</text>
</comment>
<evidence type="ECO:0000256" key="6">
    <source>
        <dbReference type="ARBA" id="ARBA00023192"/>
    </source>
</evidence>
<dbReference type="GO" id="GO:0030170">
    <property type="term" value="F:pyridoxal phosphate binding"/>
    <property type="evidence" value="ECO:0007669"/>
    <property type="project" value="InterPro"/>
</dbReference>
<dbReference type="Pfam" id="PF01053">
    <property type="entry name" value="Cys_Met_Meta_PP"/>
    <property type="match status" value="2"/>
</dbReference>
<comment type="similarity">
    <text evidence="3 8">Belongs to the trans-sulfuration enzymes family.</text>
</comment>
<dbReference type="InterPro" id="IPR015422">
    <property type="entry name" value="PyrdxlP-dep_Trfase_small"/>
</dbReference>
<evidence type="ECO:0000313" key="10">
    <source>
        <dbReference type="Proteomes" id="UP000326799"/>
    </source>
</evidence>